<name>A0A1U9K5F7_9BACL</name>
<dbReference type="STRING" id="1471761.B0W44_05315"/>
<proteinExistence type="predicted"/>
<keyword evidence="2" id="KW-1185">Reference proteome</keyword>
<dbReference type="OrthoDB" id="3197444at2"/>
<dbReference type="GO" id="GO:0005198">
    <property type="term" value="F:structural molecule activity"/>
    <property type="evidence" value="ECO:0007669"/>
    <property type="project" value="InterPro"/>
</dbReference>
<evidence type="ECO:0000313" key="1">
    <source>
        <dbReference type="EMBL" id="AQS55287.1"/>
    </source>
</evidence>
<protein>
    <recommendedName>
        <fullName evidence="3">Minor capsid protein</fullName>
    </recommendedName>
</protein>
<dbReference type="AlphaFoldDB" id="A0A1U9K5F7"/>
<reference evidence="1 2" key="1">
    <citation type="journal article" date="2015" name="Int. J. Syst. Evol. Microbiol.">
        <title>Novibacillus thermophilus gen. nov., sp. nov., a Gram-staining-negative and moderately thermophilic member of the family Thermoactinomycetaceae.</title>
        <authorList>
            <person name="Yang G."/>
            <person name="Chen J."/>
            <person name="Zhou S."/>
        </authorList>
    </citation>
    <scope>NUCLEOTIDE SEQUENCE [LARGE SCALE GENOMIC DNA]</scope>
    <source>
        <strain evidence="1 2">SG-1</strain>
    </source>
</reference>
<dbReference type="Proteomes" id="UP000188603">
    <property type="component" value="Chromosome"/>
</dbReference>
<dbReference type="RefSeq" id="WP_077719108.1">
    <property type="nucleotide sequence ID" value="NZ_CP019699.1"/>
</dbReference>
<organism evidence="1 2">
    <name type="scientific">Novibacillus thermophilus</name>
    <dbReference type="NCBI Taxonomy" id="1471761"/>
    <lineage>
        <taxon>Bacteria</taxon>
        <taxon>Bacillati</taxon>
        <taxon>Bacillota</taxon>
        <taxon>Bacilli</taxon>
        <taxon>Bacillales</taxon>
        <taxon>Thermoactinomycetaceae</taxon>
        <taxon>Novibacillus</taxon>
    </lineage>
</organism>
<evidence type="ECO:0008006" key="3">
    <source>
        <dbReference type="Google" id="ProtNLM"/>
    </source>
</evidence>
<dbReference type="InterPro" id="IPR009319">
    <property type="entry name" value="Phage_A118_VSP1"/>
</dbReference>
<gene>
    <name evidence="1" type="ORF">B0W44_05315</name>
</gene>
<dbReference type="EMBL" id="CP019699">
    <property type="protein sequence ID" value="AQS55287.1"/>
    <property type="molecule type" value="Genomic_DNA"/>
</dbReference>
<dbReference type="Pfam" id="PF06152">
    <property type="entry name" value="Phage_min_cap2"/>
    <property type="match status" value="1"/>
</dbReference>
<sequence>MNPNQLDIFTQPVIDIYRTLEEEIFLMMAKRLKTDDDITREQAFEWQAEKIQQLNSINDETIKMLSKTTGLAEKEIRKIFEEVGDETINTVDEDVERIYNQAKAEGKSDILATFVVLGAMIYGFQRLRKSREYQRTVSEFQNRVFRDFNVFINETLITTNYGEGTVARMYRRIVEEAVSRVLTGDITINKAVAETVIKWAERGIQSGFVDRSGRIWSLDRYAEATIRSTVNTLYNELTINRMKEYGTDLVLVSSLPDPREACSRIQGKVASLSYPSSHPKYPSVYEFGYGELWGLRGVNCRHRFYAWFEGISENNQVQYNVREAQERYQLSQKQRYYERQIRKAKRSLNIAKELGDEELIQRYRRLVRARQARIREFIKEHDLPRRYDRERVIA</sequence>
<evidence type="ECO:0000313" key="2">
    <source>
        <dbReference type="Proteomes" id="UP000188603"/>
    </source>
</evidence>
<dbReference type="KEGG" id="ntr:B0W44_05315"/>
<accession>A0A1U9K5F7</accession>